<dbReference type="InterPro" id="IPR019225">
    <property type="entry name" value="DUF2155"/>
</dbReference>
<name>A0A2T4J641_FUSBL</name>
<keyword evidence="4" id="KW-1185">Reference proteome</keyword>
<dbReference type="EMBL" id="PZKE01000015">
    <property type="protein sequence ID" value="PTE13308.1"/>
    <property type="molecule type" value="Genomic_DNA"/>
</dbReference>
<sequence>MRRAALLAVVLSGAAMPAAAQGYADAQGGVVRWLDKLTGETGDLELQRGQSASNGRLTVQLDDCRYPEENPAAEAEAHLTIMDSSREAPVFTGWMLASTPALSAMDHPRYDVWVLRCIVPGYTPPEVVETPPEDDAATSEGEGQ</sequence>
<feature type="chain" id="PRO_5015613394" evidence="2">
    <location>
        <begin position="21"/>
        <end position="144"/>
    </location>
</feature>
<dbReference type="RefSeq" id="WP_107674199.1">
    <property type="nucleotide sequence ID" value="NZ_PZKE01000015.1"/>
</dbReference>
<keyword evidence="2" id="KW-0732">Signal</keyword>
<evidence type="ECO:0000313" key="4">
    <source>
        <dbReference type="Proteomes" id="UP000241362"/>
    </source>
</evidence>
<dbReference type="Proteomes" id="UP000241362">
    <property type="component" value="Unassembled WGS sequence"/>
</dbReference>
<organism evidence="3 4">
    <name type="scientific">Fuscovulum blasticum DSM 2131</name>
    <dbReference type="NCBI Taxonomy" id="1188250"/>
    <lineage>
        <taxon>Bacteria</taxon>
        <taxon>Pseudomonadati</taxon>
        <taxon>Pseudomonadota</taxon>
        <taxon>Alphaproteobacteria</taxon>
        <taxon>Rhodobacterales</taxon>
        <taxon>Paracoccaceae</taxon>
        <taxon>Pseudogemmobacter</taxon>
    </lineage>
</organism>
<comment type="caution">
    <text evidence="3">The sequence shown here is derived from an EMBL/GenBank/DDBJ whole genome shotgun (WGS) entry which is preliminary data.</text>
</comment>
<gene>
    <name evidence="3" type="ORF">C5F44_14170</name>
</gene>
<dbReference type="AlphaFoldDB" id="A0A2T4J641"/>
<feature type="signal peptide" evidence="2">
    <location>
        <begin position="1"/>
        <end position="20"/>
    </location>
</feature>
<protein>
    <submittedName>
        <fullName evidence="3">DUF2155 domain-containing protein</fullName>
    </submittedName>
</protein>
<dbReference type="Pfam" id="PF09923">
    <property type="entry name" value="DUF2155"/>
    <property type="match status" value="1"/>
</dbReference>
<evidence type="ECO:0000256" key="1">
    <source>
        <dbReference type="SAM" id="MobiDB-lite"/>
    </source>
</evidence>
<evidence type="ECO:0000256" key="2">
    <source>
        <dbReference type="SAM" id="SignalP"/>
    </source>
</evidence>
<proteinExistence type="predicted"/>
<reference evidence="3 4" key="1">
    <citation type="submission" date="2018-03" db="EMBL/GenBank/DDBJ databases">
        <title>Rhodobacter blasticus.</title>
        <authorList>
            <person name="Meyer T.E."/>
            <person name="Miller S."/>
            <person name="Lodha T."/>
            <person name="Gandham S."/>
            <person name="Chintalapati S."/>
            <person name="Chintalapati V.R."/>
        </authorList>
    </citation>
    <scope>NUCLEOTIDE SEQUENCE [LARGE SCALE GENOMIC DNA]</scope>
    <source>
        <strain evidence="3 4">DSM 2131</strain>
    </source>
</reference>
<accession>A0A2T4J641</accession>
<evidence type="ECO:0000313" key="3">
    <source>
        <dbReference type="EMBL" id="PTE13308.1"/>
    </source>
</evidence>
<feature type="region of interest" description="Disordered" evidence="1">
    <location>
        <begin position="124"/>
        <end position="144"/>
    </location>
</feature>
<feature type="compositionally biased region" description="Acidic residues" evidence="1">
    <location>
        <begin position="131"/>
        <end position="144"/>
    </location>
</feature>